<protein>
    <submittedName>
        <fullName evidence="1">Uncharacterized protein</fullName>
    </submittedName>
</protein>
<dbReference type="EMBL" id="CP011367">
    <property type="protein sequence ID" value="AKJ96222.1"/>
    <property type="molecule type" value="Genomic_DNA"/>
</dbReference>
<keyword evidence="2" id="KW-1185">Reference proteome</keyword>
<dbReference type="Proteomes" id="UP000064201">
    <property type="component" value="Chromosome"/>
</dbReference>
<organism evidence="1 2">
    <name type="scientific">Thioalkalivibrio versutus</name>
    <dbReference type="NCBI Taxonomy" id="106634"/>
    <lineage>
        <taxon>Bacteria</taxon>
        <taxon>Pseudomonadati</taxon>
        <taxon>Pseudomonadota</taxon>
        <taxon>Gammaproteobacteria</taxon>
        <taxon>Chromatiales</taxon>
        <taxon>Ectothiorhodospiraceae</taxon>
        <taxon>Thioalkalivibrio</taxon>
    </lineage>
</organism>
<dbReference type="PATRIC" id="fig|106634.4.peg.2655"/>
<proteinExistence type="predicted"/>
<dbReference type="STRING" id="106634.TVD_13020"/>
<dbReference type="AlphaFoldDB" id="A0A0G3G9L3"/>
<evidence type="ECO:0000313" key="1">
    <source>
        <dbReference type="EMBL" id="AKJ96222.1"/>
    </source>
</evidence>
<dbReference type="OrthoDB" id="5917490at2"/>
<accession>A0A0G3G9L3</accession>
<reference evidence="1 2" key="1">
    <citation type="submission" date="2015-04" db="EMBL/GenBank/DDBJ databases">
        <title>Complete Sequence for the Genome of the Thioalkalivibrio versutus D301.</title>
        <authorList>
            <person name="Mu T."/>
            <person name="Zhou J."/>
            <person name="Xu X."/>
        </authorList>
    </citation>
    <scope>NUCLEOTIDE SEQUENCE [LARGE SCALE GENOMIC DNA]</scope>
    <source>
        <strain evidence="1 2">D301</strain>
    </source>
</reference>
<dbReference type="KEGG" id="tvr:TVD_13020"/>
<name>A0A0G3G9L3_9GAMM</name>
<gene>
    <name evidence="1" type="ORF">TVD_13020</name>
</gene>
<sequence>MTDAPAMRFNRVAPWLVAILLLATAWVLADRYLDTGGSGDVTILQPGECDLNVAPCTATHPAGGTLTLEIAPRPVPMLQPLALTLDLDATARTHLGDPEALELDLAGVEMYMGFQRPRLEHTGDGRYAGETTLPICTTEAMTWAATVMPAGDPDAARVQFRFVTRRSHSDTP</sequence>
<evidence type="ECO:0000313" key="2">
    <source>
        <dbReference type="Proteomes" id="UP000064201"/>
    </source>
</evidence>
<dbReference type="RefSeq" id="WP_018950928.1">
    <property type="nucleotide sequence ID" value="NZ_CP011367.1"/>
</dbReference>